<dbReference type="AlphaFoldDB" id="A0A9W6G0V7"/>
<protein>
    <submittedName>
        <fullName evidence="2">Uncharacterized protein</fullName>
    </submittedName>
</protein>
<organism evidence="2 3">
    <name type="scientific">Geobacter hydrogenophilus</name>
    <dbReference type="NCBI Taxonomy" id="40983"/>
    <lineage>
        <taxon>Bacteria</taxon>
        <taxon>Pseudomonadati</taxon>
        <taxon>Thermodesulfobacteriota</taxon>
        <taxon>Desulfuromonadia</taxon>
        <taxon>Geobacterales</taxon>
        <taxon>Geobacteraceae</taxon>
        <taxon>Geobacter</taxon>
    </lineage>
</organism>
<feature type="compositionally biased region" description="Pro residues" evidence="1">
    <location>
        <begin position="87"/>
        <end position="96"/>
    </location>
</feature>
<evidence type="ECO:0000313" key="3">
    <source>
        <dbReference type="Proteomes" id="UP001144352"/>
    </source>
</evidence>
<dbReference type="Proteomes" id="UP001144352">
    <property type="component" value="Unassembled WGS sequence"/>
</dbReference>
<comment type="caution">
    <text evidence="2">The sequence shown here is derived from an EMBL/GenBank/DDBJ whole genome shotgun (WGS) entry which is preliminary data.</text>
</comment>
<evidence type="ECO:0000313" key="2">
    <source>
        <dbReference type="EMBL" id="GLI38441.1"/>
    </source>
</evidence>
<accession>A0A9W6G0V7</accession>
<proteinExistence type="predicted"/>
<keyword evidence="3" id="KW-1185">Reference proteome</keyword>
<name>A0A9W6G0V7_9BACT</name>
<dbReference type="RefSeq" id="WP_214186455.1">
    <property type="nucleotide sequence ID" value="NZ_BSDS01000001.1"/>
</dbReference>
<gene>
    <name evidence="2" type="ORF">GHYDROH2_19420</name>
</gene>
<reference evidence="2" key="1">
    <citation type="submission" date="2022-12" db="EMBL/GenBank/DDBJ databases">
        <title>Reference genome sequencing for broad-spectrum identification of bacterial and archaeal isolates by mass spectrometry.</title>
        <authorList>
            <person name="Sekiguchi Y."/>
            <person name="Tourlousse D.M."/>
        </authorList>
    </citation>
    <scope>NUCLEOTIDE SEQUENCE</scope>
    <source>
        <strain evidence="2">H2</strain>
    </source>
</reference>
<feature type="region of interest" description="Disordered" evidence="1">
    <location>
        <begin position="76"/>
        <end position="119"/>
    </location>
</feature>
<evidence type="ECO:0000256" key="1">
    <source>
        <dbReference type="SAM" id="MobiDB-lite"/>
    </source>
</evidence>
<dbReference type="EMBL" id="BSDS01000001">
    <property type="protein sequence ID" value="GLI38441.1"/>
    <property type="molecule type" value="Genomic_DNA"/>
</dbReference>
<sequence>MATTINDLVLVHIDSKPGFYARIEDISPDVKAGWWRVRLLVLTVPLEIYTWILEEAQINGAPFTMGGTPIRMEKVVSPVQGDSASAPSPPQPSPAPPEEEKDQGKGGKVVSLLDRKKDK</sequence>